<evidence type="ECO:0000259" key="1">
    <source>
        <dbReference type="SMART" id="SM00955"/>
    </source>
</evidence>
<dbReference type="InterPro" id="IPR001900">
    <property type="entry name" value="RNase_II/R"/>
</dbReference>
<dbReference type="HOGENOM" id="CLU_002512_2_0_1"/>
<dbReference type="Pfam" id="PF00773">
    <property type="entry name" value="RNB"/>
    <property type="match status" value="1"/>
</dbReference>
<dbReference type="AlphaFoldDB" id="M2QXS9"/>
<dbReference type="SUPFAM" id="SSF50249">
    <property type="entry name" value="Nucleic acid-binding proteins"/>
    <property type="match status" value="1"/>
</dbReference>
<dbReference type="InterPro" id="IPR012340">
    <property type="entry name" value="NA-bd_OB-fold"/>
</dbReference>
<dbReference type="PANTHER" id="PTHR23355">
    <property type="entry name" value="RIBONUCLEASE"/>
    <property type="match status" value="1"/>
</dbReference>
<dbReference type="OrthoDB" id="2285229at2759"/>
<reference evidence="2 3" key="1">
    <citation type="journal article" date="2012" name="Proc. Natl. Acad. Sci. U.S.A.">
        <title>Comparative genomics of Ceriporiopsis subvermispora and Phanerochaete chrysosporium provide insight into selective ligninolysis.</title>
        <authorList>
            <person name="Fernandez-Fueyo E."/>
            <person name="Ruiz-Duenas F.J."/>
            <person name="Ferreira P."/>
            <person name="Floudas D."/>
            <person name="Hibbett D.S."/>
            <person name="Canessa P."/>
            <person name="Larrondo L.F."/>
            <person name="James T.Y."/>
            <person name="Seelenfreund D."/>
            <person name="Lobos S."/>
            <person name="Polanco R."/>
            <person name="Tello M."/>
            <person name="Honda Y."/>
            <person name="Watanabe T."/>
            <person name="Watanabe T."/>
            <person name="Ryu J.S."/>
            <person name="Kubicek C.P."/>
            <person name="Schmoll M."/>
            <person name="Gaskell J."/>
            <person name="Hammel K.E."/>
            <person name="St John F.J."/>
            <person name="Vanden Wymelenberg A."/>
            <person name="Sabat G."/>
            <person name="Splinter BonDurant S."/>
            <person name="Syed K."/>
            <person name="Yadav J.S."/>
            <person name="Doddapaneni H."/>
            <person name="Subramanian V."/>
            <person name="Lavin J.L."/>
            <person name="Oguiza J.A."/>
            <person name="Perez G."/>
            <person name="Pisabarro A.G."/>
            <person name="Ramirez L."/>
            <person name="Santoyo F."/>
            <person name="Master E."/>
            <person name="Coutinho P.M."/>
            <person name="Henrissat B."/>
            <person name="Lombard V."/>
            <person name="Magnuson J.K."/>
            <person name="Kuees U."/>
            <person name="Hori C."/>
            <person name="Igarashi K."/>
            <person name="Samejima M."/>
            <person name="Held B.W."/>
            <person name="Barry K.W."/>
            <person name="LaButti K.M."/>
            <person name="Lapidus A."/>
            <person name="Lindquist E.A."/>
            <person name="Lucas S.M."/>
            <person name="Riley R."/>
            <person name="Salamov A.A."/>
            <person name="Hoffmeister D."/>
            <person name="Schwenk D."/>
            <person name="Hadar Y."/>
            <person name="Yarden O."/>
            <person name="de Vries R.P."/>
            <person name="Wiebenga A."/>
            <person name="Stenlid J."/>
            <person name="Eastwood D."/>
            <person name="Grigoriev I.V."/>
            <person name="Berka R.M."/>
            <person name="Blanchette R.A."/>
            <person name="Kersten P."/>
            <person name="Martinez A.T."/>
            <person name="Vicuna R."/>
            <person name="Cullen D."/>
        </authorList>
    </citation>
    <scope>NUCLEOTIDE SEQUENCE [LARGE SCALE GENOMIC DNA]</scope>
    <source>
        <strain evidence="2 3">B</strain>
    </source>
</reference>
<dbReference type="Proteomes" id="UP000016930">
    <property type="component" value="Unassembled WGS sequence"/>
</dbReference>
<accession>M2QXS9</accession>
<dbReference type="GO" id="GO:0003723">
    <property type="term" value="F:RNA binding"/>
    <property type="evidence" value="ECO:0007669"/>
    <property type="project" value="InterPro"/>
</dbReference>
<dbReference type="GO" id="GO:0006402">
    <property type="term" value="P:mRNA catabolic process"/>
    <property type="evidence" value="ECO:0007669"/>
    <property type="project" value="TreeGrafter"/>
</dbReference>
<dbReference type="SMART" id="SM00955">
    <property type="entry name" value="RNB"/>
    <property type="match status" value="1"/>
</dbReference>
<dbReference type="InterPro" id="IPR050180">
    <property type="entry name" value="RNR_Ribonuclease"/>
</dbReference>
<sequence>MHRRSVQCFADISSRAASSSKRVVVPDSLSQCRHASTQALGKGKFTAISSSQLKDVAKLLVKQEKPKGKDTKKKGAATKKPQVVVDSAGAKRLDSGGVNKLRSDIFLPEKSEFLSPRQDDPWQADIELSGEESAGKYDISRGTFLEVRRNNITVHSIAVEVVPYGGRWMIMALTSTGEVWPCREDDVQFRIPGFADKNIVMKVGTDAYSEDPDSVAARIKLAKQMRDFDKQVEVRLSQLSPALRDIYDHFKAPDSAQWSSVTLSEVAKFVDPKSDPPHISSLLAIQNYLFSKSIYFVPDPSNFLETQKFYLRPVTQIEDAQFVNELVLRRDHRLSDFAAKATEQIRETRKLHEESWSEPPTIQPSTVSNFTPDEARILRFLDSTVRAVRAVQADPFLTQQAAVLKKIDVYDDEISNDLTQRFMTDCGLLAPWEEQIAREHFEGPESSSRAQKREAGADSIVTLAATTSQPLGPQDFYSHDPVESLRCDFGNMPVYVIDDYGAEELDDGVSVERIPSEPESTWIHVHIADPTAMVPPTSDIAKAAFEKGQTAYLLDRTISMLPHGEPFNQLSLGARSSQTGQPEPAMTFSIKIDAHGDIVDTKVQPSVIKNIHRLKYSDVDVALGIPRYTPQHPFGDDQPQPAAQPVEKSAVGDLTLLQKVTQLMVKKRFDAGIMWHTVPKAAVKINPAPLPTVPRNFGLLHECRGFPEISYTVEDFVEMEKGSRNMVAETMKLACRAASRFFTERGLPGIRRTQGPAFYGNEETHANLLAMRSEHGVVHWVESIRAGVVAPSARYTLKPEGHFLLGIPEGEGYMKVTSPLRRFQDMIAHWQIKHALLHPDKPALFANDWLQRMAKDTEALETGMKRIQWQQTLWYALKRIERARVDRQKGVQFARYPLDDLKGVIFQVPVKNATTNALQSVVYIPALGLKAFLVNLAVDQDLQIGDEVPIELGDIRFGLRPRVDATIRK</sequence>
<keyword evidence="3" id="KW-1185">Reference proteome</keyword>
<evidence type="ECO:0000313" key="3">
    <source>
        <dbReference type="Proteomes" id="UP000016930"/>
    </source>
</evidence>
<protein>
    <recommendedName>
        <fullName evidence="1">RNB domain-containing protein</fullName>
    </recommendedName>
</protein>
<dbReference type="EMBL" id="KB445820">
    <property type="protein sequence ID" value="EMD31341.1"/>
    <property type="molecule type" value="Genomic_DNA"/>
</dbReference>
<organism evidence="2 3">
    <name type="scientific">Ceriporiopsis subvermispora (strain B)</name>
    <name type="common">White-rot fungus</name>
    <name type="synonym">Gelatoporia subvermispora</name>
    <dbReference type="NCBI Taxonomy" id="914234"/>
    <lineage>
        <taxon>Eukaryota</taxon>
        <taxon>Fungi</taxon>
        <taxon>Dikarya</taxon>
        <taxon>Basidiomycota</taxon>
        <taxon>Agaricomycotina</taxon>
        <taxon>Agaricomycetes</taxon>
        <taxon>Polyporales</taxon>
        <taxon>Gelatoporiaceae</taxon>
        <taxon>Gelatoporia</taxon>
    </lineage>
</organism>
<evidence type="ECO:0000313" key="2">
    <source>
        <dbReference type="EMBL" id="EMD31341.1"/>
    </source>
</evidence>
<gene>
    <name evidence="2" type="ORF">CERSUDRAFT_145337</name>
</gene>
<feature type="domain" description="RNB" evidence="1">
    <location>
        <begin position="486"/>
        <end position="838"/>
    </location>
</feature>
<name>M2QXS9_CERS8</name>
<proteinExistence type="predicted"/>
<dbReference type="PANTHER" id="PTHR23355:SF65">
    <property type="entry name" value="EXORIBONUCLEASE CYT-4, PUTATIVE (AFU_ORTHOLOGUE AFUA_7G01550)-RELATED"/>
    <property type="match status" value="1"/>
</dbReference>
<dbReference type="GO" id="GO:0000932">
    <property type="term" value="C:P-body"/>
    <property type="evidence" value="ECO:0007669"/>
    <property type="project" value="TreeGrafter"/>
</dbReference>
<dbReference type="STRING" id="914234.M2QXS9"/>
<dbReference type="GO" id="GO:0000175">
    <property type="term" value="F:3'-5'-RNA exonuclease activity"/>
    <property type="evidence" value="ECO:0007669"/>
    <property type="project" value="TreeGrafter"/>
</dbReference>